<sequence length="538" mass="58547">MEVDSTEQLAFESVESELRCVLARAAAAAKQRQTAPKAAALAAYAQTANLVLVRSAKYIALSQAGAEGVALAGRLLGGVGAGLAVGVAVHGWSTLKPMQKLVKEKIDEIQRSMEYLEGLRKQMCSALVCPGCGEALSFGREDLRRCSRFHCFHARCVEQEPSCPQCLDPVAKVKSSDQLNALLWLAGLRDFCAVTLEALGPQLQKANDRLQRLAAEDVRGLFMKSAPEEVESPSSFSSSPKKMDEAPQEVAEAHVAWEAAELTRYDSSDPGATAAARVVVERLLLDHCGMPLKHRHRLWPLLLGCRPLPLPSLEPPAKVIEQIDADVPRTRHSLVAGRTADLRCVLRSLSVHRPEIGYAQGMNQLAAVFLKLGFDNDMTFSMMDALMQDLVPGCHDPDLHGLFRDTGVADILIQTFLPRHALAFESAGIEVLWFTVDYFLTLGSAGASLPFIACLWDLCFLWGPRAVFSGFLASLDLYFPLSAIKENADAEEQLQRYKAALAEASPDGFAQRAAEFLHERQGGISAELIASLRASVRA</sequence>
<dbReference type="Pfam" id="PF00566">
    <property type="entry name" value="RabGAP-TBC"/>
    <property type="match status" value="1"/>
</dbReference>
<accession>A0AA36N038</accession>
<name>A0AA36N038_9DINO</name>
<proteinExistence type="predicted"/>
<dbReference type="InterPro" id="IPR000195">
    <property type="entry name" value="Rab-GAP-TBC_dom"/>
</dbReference>
<dbReference type="GO" id="GO:0031267">
    <property type="term" value="F:small GTPase binding"/>
    <property type="evidence" value="ECO:0007669"/>
    <property type="project" value="TreeGrafter"/>
</dbReference>
<evidence type="ECO:0000313" key="2">
    <source>
        <dbReference type="EMBL" id="CAJ1387075.1"/>
    </source>
</evidence>
<organism evidence="2 3">
    <name type="scientific">Effrenium voratum</name>
    <dbReference type="NCBI Taxonomy" id="2562239"/>
    <lineage>
        <taxon>Eukaryota</taxon>
        <taxon>Sar</taxon>
        <taxon>Alveolata</taxon>
        <taxon>Dinophyceae</taxon>
        <taxon>Suessiales</taxon>
        <taxon>Symbiodiniaceae</taxon>
        <taxon>Effrenium</taxon>
    </lineage>
</organism>
<dbReference type="PROSITE" id="PS50086">
    <property type="entry name" value="TBC_RABGAP"/>
    <property type="match status" value="1"/>
</dbReference>
<evidence type="ECO:0000259" key="1">
    <source>
        <dbReference type="PROSITE" id="PS50086"/>
    </source>
</evidence>
<dbReference type="Gene3D" id="1.10.472.80">
    <property type="entry name" value="Ypt/Rab-GAP domain of gyp1p, domain 3"/>
    <property type="match status" value="1"/>
</dbReference>
<dbReference type="PANTHER" id="PTHR47219:SF20">
    <property type="entry name" value="TBC1 DOMAIN FAMILY MEMBER 2B"/>
    <property type="match status" value="1"/>
</dbReference>
<dbReference type="SMART" id="SM00164">
    <property type="entry name" value="TBC"/>
    <property type="match status" value="1"/>
</dbReference>
<dbReference type="EMBL" id="CAUJNA010001453">
    <property type="protein sequence ID" value="CAJ1387075.1"/>
    <property type="molecule type" value="Genomic_DNA"/>
</dbReference>
<protein>
    <recommendedName>
        <fullName evidence="1">Rab-GAP TBC domain-containing protein</fullName>
    </recommendedName>
</protein>
<keyword evidence="3" id="KW-1185">Reference proteome</keyword>
<gene>
    <name evidence="2" type="ORF">EVOR1521_LOCUS13219</name>
</gene>
<dbReference type="InterPro" id="IPR035969">
    <property type="entry name" value="Rab-GAP_TBC_sf"/>
</dbReference>
<feature type="domain" description="Rab-GAP TBC" evidence="1">
    <location>
        <begin position="289"/>
        <end position="463"/>
    </location>
</feature>
<dbReference type="InterPro" id="IPR050302">
    <property type="entry name" value="Rab_GAP_TBC_domain"/>
</dbReference>
<evidence type="ECO:0000313" key="3">
    <source>
        <dbReference type="Proteomes" id="UP001178507"/>
    </source>
</evidence>
<dbReference type="SUPFAM" id="SSF47923">
    <property type="entry name" value="Ypt/Rab-GAP domain of gyp1p"/>
    <property type="match status" value="2"/>
</dbReference>
<dbReference type="AlphaFoldDB" id="A0AA36N038"/>
<dbReference type="PANTHER" id="PTHR47219">
    <property type="entry name" value="RAB GTPASE-ACTIVATING PROTEIN 1-LIKE"/>
    <property type="match status" value="1"/>
</dbReference>
<comment type="caution">
    <text evidence="2">The sequence shown here is derived from an EMBL/GenBank/DDBJ whole genome shotgun (WGS) entry which is preliminary data.</text>
</comment>
<dbReference type="GO" id="GO:0005096">
    <property type="term" value="F:GTPase activator activity"/>
    <property type="evidence" value="ECO:0007669"/>
    <property type="project" value="TreeGrafter"/>
</dbReference>
<dbReference type="Gene3D" id="1.10.8.270">
    <property type="entry name" value="putative rabgap domain of human tbc1 domain family member 14 like domains"/>
    <property type="match status" value="1"/>
</dbReference>
<dbReference type="Proteomes" id="UP001178507">
    <property type="component" value="Unassembled WGS sequence"/>
</dbReference>
<reference evidence="2" key="1">
    <citation type="submission" date="2023-08" db="EMBL/GenBank/DDBJ databases">
        <authorList>
            <person name="Chen Y."/>
            <person name="Shah S."/>
            <person name="Dougan E. K."/>
            <person name="Thang M."/>
            <person name="Chan C."/>
        </authorList>
    </citation>
    <scope>NUCLEOTIDE SEQUENCE</scope>
</reference>